<dbReference type="GO" id="GO:0016491">
    <property type="term" value="F:oxidoreductase activity"/>
    <property type="evidence" value="ECO:0007669"/>
    <property type="project" value="InterPro"/>
</dbReference>
<evidence type="ECO:0000256" key="1">
    <source>
        <dbReference type="ARBA" id="ARBA00010609"/>
    </source>
</evidence>
<name>A0AAN7TK53_9PEZI</name>
<evidence type="ECO:0000259" key="4">
    <source>
        <dbReference type="Pfam" id="PF07731"/>
    </source>
</evidence>
<dbReference type="SUPFAM" id="SSF49503">
    <property type="entry name" value="Cupredoxins"/>
    <property type="match status" value="1"/>
</dbReference>
<evidence type="ECO:0000256" key="2">
    <source>
        <dbReference type="ARBA" id="ARBA00022723"/>
    </source>
</evidence>
<dbReference type="PROSITE" id="PS00080">
    <property type="entry name" value="MULTICOPPER_OXIDASE2"/>
    <property type="match status" value="1"/>
</dbReference>
<comment type="caution">
    <text evidence="5">The sequence shown here is derived from an EMBL/GenBank/DDBJ whole genome shotgun (WGS) entry which is preliminary data.</text>
</comment>
<protein>
    <recommendedName>
        <fullName evidence="4">Plastocyanin-like domain-containing protein</fullName>
    </recommendedName>
</protein>
<dbReference type="EMBL" id="JAVRRL010000052">
    <property type="protein sequence ID" value="KAK5110180.1"/>
    <property type="molecule type" value="Genomic_DNA"/>
</dbReference>
<feature type="region of interest" description="Disordered" evidence="3">
    <location>
        <begin position="1"/>
        <end position="21"/>
    </location>
</feature>
<evidence type="ECO:0000313" key="5">
    <source>
        <dbReference type="EMBL" id="KAK5110180.1"/>
    </source>
</evidence>
<dbReference type="PANTHER" id="PTHR11709">
    <property type="entry name" value="MULTI-COPPER OXIDASE"/>
    <property type="match status" value="1"/>
</dbReference>
<dbReference type="InterPro" id="IPR045087">
    <property type="entry name" value="Cu-oxidase_fam"/>
</dbReference>
<dbReference type="InterPro" id="IPR011706">
    <property type="entry name" value="Cu-oxidase_C"/>
</dbReference>
<dbReference type="Pfam" id="PF07731">
    <property type="entry name" value="Cu-oxidase_2"/>
    <property type="match status" value="1"/>
</dbReference>
<organism evidence="5 6">
    <name type="scientific">Meristemomyces frigidus</name>
    <dbReference type="NCBI Taxonomy" id="1508187"/>
    <lineage>
        <taxon>Eukaryota</taxon>
        <taxon>Fungi</taxon>
        <taxon>Dikarya</taxon>
        <taxon>Ascomycota</taxon>
        <taxon>Pezizomycotina</taxon>
        <taxon>Dothideomycetes</taxon>
        <taxon>Dothideomycetidae</taxon>
        <taxon>Mycosphaerellales</taxon>
        <taxon>Teratosphaeriaceae</taxon>
        <taxon>Meristemomyces</taxon>
    </lineage>
</organism>
<dbReference type="Proteomes" id="UP001310890">
    <property type="component" value="Unassembled WGS sequence"/>
</dbReference>
<sequence length="268" mass="29911">MRMTEGPSGLGPQGHTGRSLNTGVSTEVVAPIYYEEADTSILPDTTTHIDRSRYIFPNASSNQPLNLTVPAYAMEVKQPDKILDFIMTGAYNAIGAFVWYMNNQTFYGDYNDPILFEAKLGNINKLTTQQRVIDLGNATVLRLILTSIGFPASHPMHVHGHNMQILAEGTGTWDGHTITNPANPQRRDTQLLRPQGYAVLQIELDNPRVWALHCHVAWHVSDGMNVNLLERPAEIRDEVELPFVMAQTCRDWGEWSWGNVVGQIDSGL</sequence>
<keyword evidence="2" id="KW-0479">Metal-binding</keyword>
<dbReference type="CDD" id="cd13901">
    <property type="entry name" value="CuRO_3_MaLCC_like"/>
    <property type="match status" value="1"/>
</dbReference>
<dbReference type="InterPro" id="IPR008972">
    <property type="entry name" value="Cupredoxin"/>
</dbReference>
<dbReference type="AlphaFoldDB" id="A0AAN7TK53"/>
<dbReference type="InterPro" id="IPR002355">
    <property type="entry name" value="Cu_oxidase_Cu_BS"/>
</dbReference>
<dbReference type="Gene3D" id="2.60.40.420">
    <property type="entry name" value="Cupredoxins - blue copper proteins"/>
    <property type="match status" value="1"/>
</dbReference>
<dbReference type="GO" id="GO:0005507">
    <property type="term" value="F:copper ion binding"/>
    <property type="evidence" value="ECO:0007669"/>
    <property type="project" value="InterPro"/>
</dbReference>
<gene>
    <name evidence="5" type="ORF">LTR62_006176</name>
</gene>
<evidence type="ECO:0000256" key="3">
    <source>
        <dbReference type="SAM" id="MobiDB-lite"/>
    </source>
</evidence>
<proteinExistence type="inferred from homology"/>
<dbReference type="PANTHER" id="PTHR11709:SF145">
    <property type="entry name" value="LCC1"/>
    <property type="match status" value="1"/>
</dbReference>
<evidence type="ECO:0000313" key="6">
    <source>
        <dbReference type="Proteomes" id="UP001310890"/>
    </source>
</evidence>
<reference evidence="5" key="1">
    <citation type="submission" date="2023-08" db="EMBL/GenBank/DDBJ databases">
        <title>Black Yeasts Isolated from many extreme environments.</title>
        <authorList>
            <person name="Coleine C."/>
            <person name="Stajich J.E."/>
            <person name="Selbmann L."/>
        </authorList>
    </citation>
    <scope>NUCLEOTIDE SEQUENCE</scope>
    <source>
        <strain evidence="5">CCFEE 5401</strain>
    </source>
</reference>
<comment type="similarity">
    <text evidence="1">Belongs to the multicopper oxidase family.</text>
</comment>
<feature type="domain" description="Plastocyanin-like" evidence="4">
    <location>
        <begin position="118"/>
        <end position="233"/>
    </location>
</feature>
<accession>A0AAN7TK53</accession>